<dbReference type="RefSeq" id="WP_054851580.1">
    <property type="nucleotide sequence ID" value="NZ_JAEMEF010000016.1"/>
</dbReference>
<evidence type="ECO:0000313" key="3">
    <source>
        <dbReference type="Proteomes" id="UP000605013"/>
    </source>
</evidence>
<dbReference type="PROSITE" id="PS51257">
    <property type="entry name" value="PROKAR_LIPOPROTEIN"/>
    <property type="match status" value="1"/>
</dbReference>
<feature type="domain" description="Lipocalin-like" evidence="1">
    <location>
        <begin position="26"/>
        <end position="117"/>
    </location>
</feature>
<dbReference type="Proteomes" id="UP000605013">
    <property type="component" value="Unassembled WGS sequence"/>
</dbReference>
<reference evidence="2 3" key="1">
    <citation type="submission" date="2020-12" db="EMBL/GenBank/DDBJ databases">
        <title>Olleya sediminilitoris sp. nov., isolated from a tidal flat.</title>
        <authorList>
            <person name="Park S."/>
            <person name="Yoon J.-H."/>
        </authorList>
    </citation>
    <scope>NUCLEOTIDE SEQUENCE [LARGE SCALE GENOMIC DNA]</scope>
    <source>
        <strain evidence="2 3">YSTF-M6</strain>
    </source>
</reference>
<accession>A0ABS1WPC3</accession>
<name>A0ABS1WPC3_9FLAO</name>
<dbReference type="EMBL" id="JAEMEF010000016">
    <property type="protein sequence ID" value="MBL7560979.1"/>
    <property type="molecule type" value="Genomic_DNA"/>
</dbReference>
<dbReference type="InterPro" id="IPR024311">
    <property type="entry name" value="Lipocalin-like"/>
</dbReference>
<sequence length="137" mass="16247">MKKSIYIVLLLILSCSNNPEQFKQHITGYWEIEEVILKDGTKKQYTINETIDYIEINNDSVGFRKKLKPNFGGTYQTSKNQEQFIFKIENDSLNLYYSTPFAKWKETILKASNDKLQVINQNKDLYLYRRYTPITLD</sequence>
<organism evidence="2 3">
    <name type="scientific">Olleya sediminilitoris</name>
    <dbReference type="NCBI Taxonomy" id="2795739"/>
    <lineage>
        <taxon>Bacteria</taxon>
        <taxon>Pseudomonadati</taxon>
        <taxon>Bacteroidota</taxon>
        <taxon>Flavobacteriia</taxon>
        <taxon>Flavobacteriales</taxon>
        <taxon>Flavobacteriaceae</taxon>
    </lineage>
</organism>
<keyword evidence="3" id="KW-1185">Reference proteome</keyword>
<protein>
    <submittedName>
        <fullName evidence="2">Lipocalin family protein</fullName>
    </submittedName>
</protein>
<evidence type="ECO:0000259" key="1">
    <source>
        <dbReference type="Pfam" id="PF13648"/>
    </source>
</evidence>
<dbReference type="Pfam" id="PF13648">
    <property type="entry name" value="Lipocalin_4"/>
    <property type="match status" value="1"/>
</dbReference>
<evidence type="ECO:0000313" key="2">
    <source>
        <dbReference type="EMBL" id="MBL7560979.1"/>
    </source>
</evidence>
<gene>
    <name evidence="2" type="ORF">JAO71_14330</name>
</gene>
<proteinExistence type="predicted"/>
<comment type="caution">
    <text evidence="2">The sequence shown here is derived from an EMBL/GenBank/DDBJ whole genome shotgun (WGS) entry which is preliminary data.</text>
</comment>